<dbReference type="AlphaFoldDB" id="A0A2I0KHL6"/>
<accession>A0A2I0KHL6</accession>
<gene>
    <name evidence="1" type="ORF">CRG98_011623</name>
</gene>
<comment type="caution">
    <text evidence="1">The sequence shown here is derived from an EMBL/GenBank/DDBJ whole genome shotgun (WGS) entry which is preliminary data.</text>
</comment>
<reference evidence="1 2" key="1">
    <citation type="submission" date="2017-11" db="EMBL/GenBank/DDBJ databases">
        <title>De-novo sequencing of pomegranate (Punica granatum L.) genome.</title>
        <authorList>
            <person name="Akparov Z."/>
            <person name="Amiraslanov A."/>
            <person name="Hajiyeva S."/>
            <person name="Abbasov M."/>
            <person name="Kaur K."/>
            <person name="Hamwieh A."/>
            <person name="Solovyev V."/>
            <person name="Salamov A."/>
            <person name="Braich B."/>
            <person name="Kosarev P."/>
            <person name="Mahmoud A."/>
            <person name="Hajiyev E."/>
            <person name="Babayeva S."/>
            <person name="Izzatullayeva V."/>
            <person name="Mammadov A."/>
            <person name="Mammadov A."/>
            <person name="Sharifova S."/>
            <person name="Ojaghi J."/>
            <person name="Eynullazada K."/>
            <person name="Bayramov B."/>
            <person name="Abdulazimova A."/>
            <person name="Shahmuradov I."/>
        </authorList>
    </citation>
    <scope>NUCLEOTIDE SEQUENCE [LARGE SCALE GENOMIC DNA]</scope>
    <source>
        <strain evidence="2">cv. AG2017</strain>
        <tissue evidence="1">Leaf</tissue>
    </source>
</reference>
<dbReference type="PANTHER" id="PTHR33116">
    <property type="entry name" value="REVERSE TRANSCRIPTASE ZINC-BINDING DOMAIN-CONTAINING PROTEIN-RELATED-RELATED"/>
    <property type="match status" value="1"/>
</dbReference>
<dbReference type="Proteomes" id="UP000233551">
    <property type="component" value="Unassembled WGS sequence"/>
</dbReference>
<evidence type="ECO:0000313" key="1">
    <source>
        <dbReference type="EMBL" id="PKI68027.1"/>
    </source>
</evidence>
<organism evidence="1 2">
    <name type="scientific">Punica granatum</name>
    <name type="common">Pomegranate</name>
    <dbReference type="NCBI Taxonomy" id="22663"/>
    <lineage>
        <taxon>Eukaryota</taxon>
        <taxon>Viridiplantae</taxon>
        <taxon>Streptophyta</taxon>
        <taxon>Embryophyta</taxon>
        <taxon>Tracheophyta</taxon>
        <taxon>Spermatophyta</taxon>
        <taxon>Magnoliopsida</taxon>
        <taxon>eudicotyledons</taxon>
        <taxon>Gunneridae</taxon>
        <taxon>Pentapetalae</taxon>
        <taxon>rosids</taxon>
        <taxon>malvids</taxon>
        <taxon>Myrtales</taxon>
        <taxon>Lythraceae</taxon>
        <taxon>Punica</taxon>
    </lineage>
</organism>
<dbReference type="PANTHER" id="PTHR33116:SF78">
    <property type="entry name" value="OS12G0587133 PROTEIN"/>
    <property type="match status" value="1"/>
</dbReference>
<dbReference type="EMBL" id="PGOL01000571">
    <property type="protein sequence ID" value="PKI68027.1"/>
    <property type="molecule type" value="Genomic_DNA"/>
</dbReference>
<proteinExistence type="predicted"/>
<evidence type="ECO:0008006" key="3">
    <source>
        <dbReference type="Google" id="ProtNLM"/>
    </source>
</evidence>
<name>A0A2I0KHL6_PUNGR</name>
<protein>
    <recommendedName>
        <fullName evidence="3">Reverse transcriptase zinc-binding domain-containing protein</fullName>
    </recommendedName>
</protein>
<keyword evidence="2" id="KW-1185">Reference proteome</keyword>
<evidence type="ECO:0000313" key="2">
    <source>
        <dbReference type="Proteomes" id="UP000233551"/>
    </source>
</evidence>
<sequence>MVIMDCVTTTTMQVLWNGEATEEFIPKRGVPILVHDRFCSLSTFIQMDNLGKYLGIPIVHGRVQKSLFQGVVDRVRSRLSGWSASALSMAGRTTLVQSILQAVPMYTMQESMTLPKDRGGLGLRRMREFNQALLGKVRWKFVTRPTDLWACVLSHKYPNRVNLDNSLVAKPTDSWLWRGICISWNSVRHGMAWQLRGGQRTRFWLDTWVPGSGPLIDKVATGSNPSQLQVMFMTLSWSREVGIGIV</sequence>